<dbReference type="InParanoid" id="A0A1D6LXZ9"/>
<dbReference type="InterPro" id="IPR027973">
    <property type="entry name" value="FSAF1-like"/>
</dbReference>
<dbReference type="ExpressionAtlas" id="A0A1D6LXZ9">
    <property type="expression patterns" value="baseline"/>
</dbReference>
<dbReference type="PANTHER" id="PTHR28096:SF1">
    <property type="entry name" value="PROTEIN FAF1"/>
    <property type="match status" value="1"/>
</dbReference>
<dbReference type="EMBL" id="CM000782">
    <property type="protein sequence ID" value="AQK84030.1"/>
    <property type="molecule type" value="Genomic_DNA"/>
</dbReference>
<feature type="compositionally biased region" description="Basic and acidic residues" evidence="1">
    <location>
        <begin position="153"/>
        <end position="162"/>
    </location>
</feature>
<evidence type="ECO:0000313" key="3">
    <source>
        <dbReference type="EMBL" id="AQK84030.1"/>
    </source>
</evidence>
<dbReference type="Pfam" id="PF15375">
    <property type="entry name" value="FSAF1"/>
    <property type="match status" value="1"/>
</dbReference>
<proteinExistence type="predicted"/>
<name>A0A1D6LXZ9_MAIZE</name>
<feature type="transmembrane region" description="Helical" evidence="2">
    <location>
        <begin position="12"/>
        <end position="32"/>
    </location>
</feature>
<gene>
    <name evidence="3" type="ORF">ZEAMMB73_Zm00001d037458</name>
</gene>
<feature type="compositionally biased region" description="Basic and acidic residues" evidence="1">
    <location>
        <begin position="174"/>
        <end position="187"/>
    </location>
</feature>
<organism evidence="3">
    <name type="scientific">Zea mays</name>
    <name type="common">Maize</name>
    <dbReference type="NCBI Taxonomy" id="4577"/>
    <lineage>
        <taxon>Eukaryota</taxon>
        <taxon>Viridiplantae</taxon>
        <taxon>Streptophyta</taxon>
        <taxon>Embryophyta</taxon>
        <taxon>Tracheophyta</taxon>
        <taxon>Spermatophyta</taxon>
        <taxon>Magnoliopsida</taxon>
        <taxon>Liliopsida</taxon>
        <taxon>Poales</taxon>
        <taxon>Poaceae</taxon>
        <taxon>PACMAD clade</taxon>
        <taxon>Panicoideae</taxon>
        <taxon>Andropogonodae</taxon>
        <taxon>Andropogoneae</taxon>
        <taxon>Tripsacinae</taxon>
        <taxon>Zea</taxon>
    </lineage>
</organism>
<reference evidence="3" key="1">
    <citation type="submission" date="2015-12" db="EMBL/GenBank/DDBJ databases">
        <title>Update maize B73 reference genome by single molecule sequencing technologies.</title>
        <authorList>
            <consortium name="Maize Genome Sequencing Project"/>
            <person name="Ware D."/>
        </authorList>
    </citation>
    <scope>NUCLEOTIDE SEQUENCE</scope>
    <source>
        <tissue evidence="3">Seedling</tissue>
    </source>
</reference>
<dbReference type="PANTHER" id="PTHR28096">
    <property type="entry name" value="PROTEIN FAF1"/>
    <property type="match status" value="1"/>
</dbReference>
<evidence type="ECO:0000256" key="1">
    <source>
        <dbReference type="SAM" id="MobiDB-lite"/>
    </source>
</evidence>
<feature type="compositionally biased region" description="Basic and acidic residues" evidence="1">
    <location>
        <begin position="108"/>
        <end position="136"/>
    </location>
</feature>
<protein>
    <submittedName>
        <fullName evidence="3">Uncharacterized protein</fullName>
    </submittedName>
</protein>
<accession>A0A1D6LXZ9</accession>
<dbReference type="InterPro" id="IPR053030">
    <property type="entry name" value="Ribosomal_biogenesis_FAF1-like"/>
</dbReference>
<evidence type="ECO:0000256" key="2">
    <source>
        <dbReference type="SAM" id="Phobius"/>
    </source>
</evidence>
<dbReference type="SMR" id="A0A1D6LXZ9"/>
<feature type="compositionally biased region" description="Basic residues" evidence="1">
    <location>
        <begin position="163"/>
        <end position="173"/>
    </location>
</feature>
<keyword evidence="2" id="KW-0812">Transmembrane</keyword>
<dbReference type="STRING" id="4577.A0A1D6LXZ9"/>
<keyword evidence="2" id="KW-1133">Transmembrane helix</keyword>
<sequence length="187" mass="21664">MEEKYVPCLTSVLVFFVLQFIFAFSLYCCILHKHLCLKFLEMYNDSLDALFLGAPTFKGRKQIENRRVVELGGKSVKKHRTPLSVAKPALKNQKKREQKKMEEEKLLGIFRKRDKDTKPHKTRPEDRVLRSTEGRFRNSILNVKHLLAPPKPSGKDMSEPKMRKDKHKGKGKQKGAEGRDVEESTLL</sequence>
<keyword evidence="2" id="KW-0472">Membrane</keyword>
<dbReference type="AlphaFoldDB" id="A0A1D6LXZ9"/>
<feature type="region of interest" description="Disordered" evidence="1">
    <location>
        <begin position="108"/>
        <end position="187"/>
    </location>
</feature>